<name>A0A1M6IC88_9ACTN</name>
<proteinExistence type="predicted"/>
<feature type="transmembrane region" description="Helical" evidence="2">
    <location>
        <begin position="280"/>
        <end position="304"/>
    </location>
</feature>
<keyword evidence="2" id="KW-0472">Membrane</keyword>
<evidence type="ECO:0000313" key="4">
    <source>
        <dbReference type="Proteomes" id="UP000184452"/>
    </source>
</evidence>
<gene>
    <name evidence="3" type="ORF">SAMN05421803_10585</name>
</gene>
<dbReference type="STRING" id="758803.SAMN05421803_10585"/>
<protein>
    <submittedName>
        <fullName evidence="3">Uncharacterized protein</fullName>
    </submittedName>
</protein>
<keyword evidence="2" id="KW-1133">Transmembrane helix</keyword>
<sequence>MRLWTIPASVAAALTAATLVLLTQAGDEAPARWIAFGMFCGALVFTGITWPVARTEAAGVRFDRSGPVPPGADLPTGAPWTFEQYARALSARVHRQGGIVFADPRRDTVRVMFDPAASIRLVTRIEHGDGTSSTGVRRRWQGLFLQIRAVPGERPRVRVADAGVGARVDGSGRLIPVWAPGRGSARTTEQAVGRANAGRPRTGTSLSTRAFEPLVLGLAAEAGWIDRSEVPSPPAPSENTRGGPAGDSRDPYRAFTYVGGGVLAACVVATAVGLALGMPWWASFIVVGSGLFFCLVFALPALLLPRPGAGTAGRRPPPGH</sequence>
<feature type="transmembrane region" description="Helical" evidence="2">
    <location>
        <begin position="254"/>
        <end position="274"/>
    </location>
</feature>
<evidence type="ECO:0000256" key="2">
    <source>
        <dbReference type="SAM" id="Phobius"/>
    </source>
</evidence>
<evidence type="ECO:0000313" key="3">
    <source>
        <dbReference type="EMBL" id="SHJ32099.1"/>
    </source>
</evidence>
<dbReference type="RefSeq" id="WP_073378485.1">
    <property type="nucleotide sequence ID" value="NZ_FQZK01000005.1"/>
</dbReference>
<organism evidence="3 4">
    <name type="scientific">Nocardiopsis flavescens</name>
    <dbReference type="NCBI Taxonomy" id="758803"/>
    <lineage>
        <taxon>Bacteria</taxon>
        <taxon>Bacillati</taxon>
        <taxon>Actinomycetota</taxon>
        <taxon>Actinomycetes</taxon>
        <taxon>Streptosporangiales</taxon>
        <taxon>Nocardiopsidaceae</taxon>
        <taxon>Nocardiopsis</taxon>
    </lineage>
</organism>
<dbReference type="EMBL" id="FQZK01000005">
    <property type="protein sequence ID" value="SHJ32099.1"/>
    <property type="molecule type" value="Genomic_DNA"/>
</dbReference>
<keyword evidence="4" id="KW-1185">Reference proteome</keyword>
<dbReference type="AlphaFoldDB" id="A0A1M6IC88"/>
<evidence type="ECO:0000256" key="1">
    <source>
        <dbReference type="SAM" id="MobiDB-lite"/>
    </source>
</evidence>
<dbReference type="Proteomes" id="UP000184452">
    <property type="component" value="Unassembled WGS sequence"/>
</dbReference>
<feature type="transmembrane region" description="Helical" evidence="2">
    <location>
        <begin position="35"/>
        <end position="53"/>
    </location>
</feature>
<keyword evidence="2" id="KW-0812">Transmembrane</keyword>
<accession>A0A1M6IC88</accession>
<reference evidence="3 4" key="1">
    <citation type="submission" date="2016-11" db="EMBL/GenBank/DDBJ databases">
        <authorList>
            <person name="Jaros S."/>
            <person name="Januszkiewicz K."/>
            <person name="Wedrychowicz H."/>
        </authorList>
    </citation>
    <scope>NUCLEOTIDE SEQUENCE [LARGE SCALE GENOMIC DNA]</scope>
    <source>
        <strain evidence="3 4">CGMCC 4.5723</strain>
    </source>
</reference>
<feature type="region of interest" description="Disordered" evidence="1">
    <location>
        <begin position="227"/>
        <end position="249"/>
    </location>
</feature>